<dbReference type="PRINTS" id="PR00598">
    <property type="entry name" value="HTHMARR"/>
</dbReference>
<gene>
    <name evidence="5" type="ORF">LAL4801_02214</name>
</gene>
<organism evidence="5 6">
    <name type="scientific">Roseibium aggregatum</name>
    <dbReference type="NCBI Taxonomy" id="187304"/>
    <lineage>
        <taxon>Bacteria</taxon>
        <taxon>Pseudomonadati</taxon>
        <taxon>Pseudomonadota</taxon>
        <taxon>Alphaproteobacteria</taxon>
        <taxon>Hyphomicrobiales</taxon>
        <taxon>Stappiaceae</taxon>
        <taxon>Roseibium</taxon>
    </lineage>
</organism>
<dbReference type="InterPro" id="IPR036388">
    <property type="entry name" value="WH-like_DNA-bd_sf"/>
</dbReference>
<dbReference type="Pfam" id="PF12802">
    <property type="entry name" value="MarR_2"/>
    <property type="match status" value="1"/>
</dbReference>
<dbReference type="EMBL" id="CXST01000001">
    <property type="protein sequence ID" value="CTQ43772.1"/>
    <property type="molecule type" value="Genomic_DNA"/>
</dbReference>
<sequence length="200" mass="22913">MHKVLEDATRDMNGHVSRTEPMVEESINHSAYGERERIAAPASQANHFELVRVIERMYRRYLDRLRVDLIRIGADDISPAHAMLLFTIGDDDLSVRDLMDRGHYLGSNASYSLKQLVQSGYVDRTASARDRRSARIRLTDKGKMLCRAVKAADEVNQDQIVRSEQDLKALEETFALLRKLEVLWATDLQQSPLRLDGTRF</sequence>
<keyword evidence="6" id="KW-1185">Reference proteome</keyword>
<name>A0A0M6Y0Y1_9HYPH</name>
<dbReference type="PROSITE" id="PS50995">
    <property type="entry name" value="HTH_MARR_2"/>
    <property type="match status" value="1"/>
</dbReference>
<keyword evidence="2" id="KW-0238">DNA-binding</keyword>
<evidence type="ECO:0000256" key="1">
    <source>
        <dbReference type="ARBA" id="ARBA00023015"/>
    </source>
</evidence>
<evidence type="ECO:0000256" key="3">
    <source>
        <dbReference type="ARBA" id="ARBA00023163"/>
    </source>
</evidence>
<dbReference type="PANTHER" id="PTHR33164:SF102">
    <property type="entry name" value="TRANSCRIPTIONAL REGULATORY PROTEIN"/>
    <property type="match status" value="1"/>
</dbReference>
<dbReference type="GO" id="GO:0006950">
    <property type="term" value="P:response to stress"/>
    <property type="evidence" value="ECO:0007669"/>
    <property type="project" value="TreeGrafter"/>
</dbReference>
<dbReference type="Proteomes" id="UP000048926">
    <property type="component" value="Unassembled WGS sequence"/>
</dbReference>
<evidence type="ECO:0000313" key="5">
    <source>
        <dbReference type="EMBL" id="CTQ43772.1"/>
    </source>
</evidence>
<evidence type="ECO:0000313" key="6">
    <source>
        <dbReference type="Proteomes" id="UP000048926"/>
    </source>
</evidence>
<dbReference type="InterPro" id="IPR036390">
    <property type="entry name" value="WH_DNA-bd_sf"/>
</dbReference>
<dbReference type="SUPFAM" id="SSF46785">
    <property type="entry name" value="Winged helix' DNA-binding domain"/>
    <property type="match status" value="1"/>
</dbReference>
<proteinExistence type="predicted"/>
<evidence type="ECO:0000259" key="4">
    <source>
        <dbReference type="PROSITE" id="PS50995"/>
    </source>
</evidence>
<keyword evidence="3" id="KW-0804">Transcription</keyword>
<dbReference type="GO" id="GO:0003677">
    <property type="term" value="F:DNA binding"/>
    <property type="evidence" value="ECO:0007669"/>
    <property type="project" value="UniProtKB-KW"/>
</dbReference>
<dbReference type="InterPro" id="IPR039422">
    <property type="entry name" value="MarR/SlyA-like"/>
</dbReference>
<dbReference type="SMART" id="SM00347">
    <property type="entry name" value="HTH_MARR"/>
    <property type="match status" value="1"/>
</dbReference>
<accession>A0A0M6Y0Y1</accession>
<dbReference type="PANTHER" id="PTHR33164">
    <property type="entry name" value="TRANSCRIPTIONAL REGULATOR, MARR FAMILY"/>
    <property type="match status" value="1"/>
</dbReference>
<reference evidence="6" key="1">
    <citation type="submission" date="2015-07" db="EMBL/GenBank/DDBJ databases">
        <authorList>
            <person name="Rodrigo-Torres Lidia"/>
            <person name="Arahal R.David."/>
        </authorList>
    </citation>
    <scope>NUCLEOTIDE SEQUENCE [LARGE SCALE GENOMIC DNA]</scope>
    <source>
        <strain evidence="6">CECT 4801</strain>
    </source>
</reference>
<evidence type="ECO:0000256" key="2">
    <source>
        <dbReference type="ARBA" id="ARBA00023125"/>
    </source>
</evidence>
<dbReference type="AlphaFoldDB" id="A0A0M6Y0Y1"/>
<dbReference type="Gene3D" id="1.10.10.10">
    <property type="entry name" value="Winged helix-like DNA-binding domain superfamily/Winged helix DNA-binding domain"/>
    <property type="match status" value="1"/>
</dbReference>
<dbReference type="GO" id="GO:0003700">
    <property type="term" value="F:DNA-binding transcription factor activity"/>
    <property type="evidence" value="ECO:0007669"/>
    <property type="project" value="InterPro"/>
</dbReference>
<keyword evidence="1" id="KW-0805">Transcription regulation</keyword>
<dbReference type="InterPro" id="IPR023187">
    <property type="entry name" value="Tscrpt_reg_MarR-type_CS"/>
</dbReference>
<protein>
    <submittedName>
        <fullName evidence="5">MarR family protein</fullName>
    </submittedName>
</protein>
<dbReference type="PROSITE" id="PS01117">
    <property type="entry name" value="HTH_MARR_1"/>
    <property type="match status" value="1"/>
</dbReference>
<dbReference type="InterPro" id="IPR000835">
    <property type="entry name" value="HTH_MarR-typ"/>
</dbReference>
<feature type="domain" description="HTH marR-type" evidence="4">
    <location>
        <begin position="47"/>
        <end position="182"/>
    </location>
</feature>
<dbReference type="STRING" id="187304.B0E33_18405"/>